<feature type="region of interest" description="Disordered" evidence="1">
    <location>
        <begin position="414"/>
        <end position="465"/>
    </location>
</feature>
<feature type="region of interest" description="Disordered" evidence="1">
    <location>
        <begin position="289"/>
        <end position="311"/>
    </location>
</feature>
<feature type="region of interest" description="Disordered" evidence="1">
    <location>
        <begin position="136"/>
        <end position="250"/>
    </location>
</feature>
<feature type="compositionally biased region" description="Basic and acidic residues" evidence="1">
    <location>
        <begin position="182"/>
        <end position="215"/>
    </location>
</feature>
<gene>
    <name evidence="2" type="ORF">EZS28_019541</name>
</gene>
<name>A0A5J4VQN7_9EUKA</name>
<feature type="compositionally biased region" description="Low complexity" evidence="1">
    <location>
        <begin position="434"/>
        <end position="465"/>
    </location>
</feature>
<proteinExistence type="predicted"/>
<comment type="caution">
    <text evidence="2">The sequence shown here is derived from an EMBL/GenBank/DDBJ whole genome shotgun (WGS) entry which is preliminary data.</text>
</comment>
<feature type="compositionally biased region" description="Polar residues" evidence="1">
    <location>
        <begin position="229"/>
        <end position="246"/>
    </location>
</feature>
<organism evidence="2 3">
    <name type="scientific">Streblomastix strix</name>
    <dbReference type="NCBI Taxonomy" id="222440"/>
    <lineage>
        <taxon>Eukaryota</taxon>
        <taxon>Metamonada</taxon>
        <taxon>Preaxostyla</taxon>
        <taxon>Oxymonadida</taxon>
        <taxon>Streblomastigidae</taxon>
        <taxon>Streblomastix</taxon>
    </lineage>
</organism>
<accession>A0A5J4VQN7</accession>
<feature type="compositionally biased region" description="Polar residues" evidence="1">
    <location>
        <begin position="52"/>
        <end position="76"/>
    </location>
</feature>
<dbReference type="Proteomes" id="UP000324800">
    <property type="component" value="Unassembled WGS sequence"/>
</dbReference>
<feature type="compositionally biased region" description="Basic and acidic residues" evidence="1">
    <location>
        <begin position="414"/>
        <end position="431"/>
    </location>
</feature>
<dbReference type="AlphaFoldDB" id="A0A5J4VQN7"/>
<feature type="compositionally biased region" description="Basic and acidic residues" evidence="1">
    <location>
        <begin position="77"/>
        <end position="117"/>
    </location>
</feature>
<evidence type="ECO:0000313" key="3">
    <source>
        <dbReference type="Proteomes" id="UP000324800"/>
    </source>
</evidence>
<feature type="region of interest" description="Disordered" evidence="1">
    <location>
        <begin position="1"/>
        <end position="120"/>
    </location>
</feature>
<feature type="compositionally biased region" description="Basic and acidic residues" evidence="1">
    <location>
        <begin position="147"/>
        <end position="175"/>
    </location>
</feature>
<protein>
    <submittedName>
        <fullName evidence="2">Uncharacterized protein</fullName>
    </submittedName>
</protein>
<sequence length="686" mass="79398">NIRSDSTSPSNSPKPQSSSHQHTHHQKQTSSKLKNKLGNDEQNTILEEPTLLSPSKYQDNADNNVILTESQTLDQSSIKKKEKEKQKEKDKERKQKGNETNRSKYNDAESFTDKQENESDPLIQCDICFAKVPFNEYDSHTKKHKQKEKDKDKDKDTSKDKRDQRSGSKTSKDGEGGSIRDANYRQREKEREKDLIKEEERERRRNEKEQKKGRLIDNQSQSGDEDEQLSTLDRSKQQQQSQNSLDETPVECEFCKKQIPFYKYAKHVDAHQKKIKEEKKELRMYESQVKKEKEKEAKKEKDNIDNLDKEDNNPQITQQQIQEYLESKQMILMEHEWINRKEKQQKKLNQKLKKKQSKARIKYLRRMEKILIGDSFPFIYECIKEIQLDEEDGETSVAAFHLFSQKVTKLMKEEKKQIQTDQDNEKRKQQQTDKSNPSSPSQSKISKKSSQPSLAPLPFTSQSFQPSSSLSIQTQQQSQFTQLIDTSKQIGVRGYLFYEQKAGRIGLRLKAGNWALNAGLQIATDYFLNNVSQVAQQFNSSSTDVQNQSLPQLWKYNIFQSQTTSSTSLPATAASFLVRDAKFAAQASLCLLPPETITSSLCPGQQCLGQWSGEEEILALVQLHALADGWKIIRLRTLVYHTIVGEASEPQRMQEIIERCELLNQEKLRGMFQNFKIVAAKYGIFK</sequence>
<dbReference type="EMBL" id="SNRW01005508">
    <property type="protein sequence ID" value="KAA6384932.1"/>
    <property type="molecule type" value="Genomic_DNA"/>
</dbReference>
<evidence type="ECO:0000256" key="1">
    <source>
        <dbReference type="SAM" id="MobiDB-lite"/>
    </source>
</evidence>
<feature type="compositionally biased region" description="Low complexity" evidence="1">
    <location>
        <begin position="1"/>
        <end position="20"/>
    </location>
</feature>
<reference evidence="2 3" key="1">
    <citation type="submission" date="2019-03" db="EMBL/GenBank/DDBJ databases">
        <title>Single cell metagenomics reveals metabolic interactions within the superorganism composed of flagellate Streblomastix strix and complex community of Bacteroidetes bacteria on its surface.</title>
        <authorList>
            <person name="Treitli S.C."/>
            <person name="Kolisko M."/>
            <person name="Husnik F."/>
            <person name="Keeling P."/>
            <person name="Hampl V."/>
        </authorList>
    </citation>
    <scope>NUCLEOTIDE SEQUENCE [LARGE SCALE GENOMIC DNA]</scope>
    <source>
        <strain evidence="2">ST1C</strain>
    </source>
</reference>
<evidence type="ECO:0000313" key="2">
    <source>
        <dbReference type="EMBL" id="KAA6384932.1"/>
    </source>
</evidence>
<feature type="non-terminal residue" evidence="2">
    <location>
        <position position="1"/>
    </location>
</feature>